<accession>G3IAP9</accession>
<proteinExistence type="predicted"/>
<dbReference type="EMBL" id="JH001734">
    <property type="protein sequence ID" value="EGW01872.1"/>
    <property type="molecule type" value="Genomic_DNA"/>
</dbReference>
<reference evidence="2" key="1">
    <citation type="journal article" date="2011" name="Nat. Biotechnol.">
        <title>The genomic sequence of the Chinese hamster ovary (CHO)-K1 cell line.</title>
        <authorList>
            <person name="Xu X."/>
            <person name="Nagarajan H."/>
            <person name="Lewis N.E."/>
            <person name="Pan S."/>
            <person name="Cai Z."/>
            <person name="Liu X."/>
            <person name="Chen W."/>
            <person name="Xie M."/>
            <person name="Wang W."/>
            <person name="Hammond S."/>
            <person name="Andersen M.R."/>
            <person name="Neff N."/>
            <person name="Passarelli B."/>
            <person name="Koh W."/>
            <person name="Fan H.C."/>
            <person name="Wang J."/>
            <person name="Gui Y."/>
            <person name="Lee K.H."/>
            <person name="Betenbaugh M.J."/>
            <person name="Quake S.R."/>
            <person name="Famili I."/>
            <person name="Palsson B.O."/>
            <person name="Wang J."/>
        </authorList>
    </citation>
    <scope>NUCLEOTIDE SEQUENCE [LARGE SCALE GENOMIC DNA]</scope>
    <source>
        <strain evidence="2">CHO K1 cell line</strain>
    </source>
</reference>
<dbReference type="Proteomes" id="UP000001075">
    <property type="component" value="Unassembled WGS sequence"/>
</dbReference>
<dbReference type="InParanoid" id="G3IAP9"/>
<organism evidence="1 2">
    <name type="scientific">Cricetulus griseus</name>
    <name type="common">Chinese hamster</name>
    <name type="synonym">Cricetulus barabensis griseus</name>
    <dbReference type="NCBI Taxonomy" id="10029"/>
    <lineage>
        <taxon>Eukaryota</taxon>
        <taxon>Metazoa</taxon>
        <taxon>Chordata</taxon>
        <taxon>Craniata</taxon>
        <taxon>Vertebrata</taxon>
        <taxon>Euteleostomi</taxon>
        <taxon>Mammalia</taxon>
        <taxon>Eutheria</taxon>
        <taxon>Euarchontoglires</taxon>
        <taxon>Glires</taxon>
        <taxon>Rodentia</taxon>
        <taxon>Myomorpha</taxon>
        <taxon>Muroidea</taxon>
        <taxon>Cricetidae</taxon>
        <taxon>Cricetinae</taxon>
        <taxon>Cricetulus</taxon>
    </lineage>
</organism>
<sequence length="70" mass="7426">MSQNSQAATCPVAKALQAVTGPAHICLKPAQGCLPCHRHLYVFSHLQALVGRLYGSGRSKAPGEEMSNHV</sequence>
<dbReference type="AlphaFoldDB" id="G3IAP9"/>
<gene>
    <name evidence="1" type="ORF">I79_020675</name>
</gene>
<evidence type="ECO:0000313" key="1">
    <source>
        <dbReference type="EMBL" id="EGW01872.1"/>
    </source>
</evidence>
<name>G3IAP9_CRIGR</name>
<protein>
    <submittedName>
        <fullName evidence="1">Uncharacterized protein</fullName>
    </submittedName>
</protein>
<evidence type="ECO:0000313" key="2">
    <source>
        <dbReference type="Proteomes" id="UP000001075"/>
    </source>
</evidence>